<dbReference type="GeneID" id="88175086"/>
<sequence>MHAWRQSAYICRYRLYLQDVHADACGQVYSQKRITKQFFCRRLMKSPVNQIERCQFPKKPPKSIAASRSRPIPFPSLHTTDGCGNFSHPSHGTPKTTLVDVLEPQRNEKKFSHRFAAVPANHTPERLSYSCRKHPRLLPRRLFAPPSKPSYHYL</sequence>
<accession>A0AAX4HDZ3</accession>
<dbReference type="KEGG" id="asau:88175086"/>
<dbReference type="AlphaFoldDB" id="A0AAX4HDZ3"/>
<gene>
    <name evidence="1" type="ORF">PUMCH_004023</name>
</gene>
<organism evidence="1 2">
    <name type="scientific">Australozyma saopauloensis</name>
    <dbReference type="NCBI Taxonomy" id="291208"/>
    <lineage>
        <taxon>Eukaryota</taxon>
        <taxon>Fungi</taxon>
        <taxon>Dikarya</taxon>
        <taxon>Ascomycota</taxon>
        <taxon>Saccharomycotina</taxon>
        <taxon>Pichiomycetes</taxon>
        <taxon>Metschnikowiaceae</taxon>
        <taxon>Australozyma</taxon>
    </lineage>
</organism>
<dbReference type="Proteomes" id="UP001338582">
    <property type="component" value="Chromosome 5"/>
</dbReference>
<protein>
    <submittedName>
        <fullName evidence="1">Uncharacterized protein</fullName>
    </submittedName>
</protein>
<keyword evidence="2" id="KW-1185">Reference proteome</keyword>
<dbReference type="RefSeq" id="XP_062879045.1">
    <property type="nucleotide sequence ID" value="XM_063022975.1"/>
</dbReference>
<evidence type="ECO:0000313" key="2">
    <source>
        <dbReference type="Proteomes" id="UP001338582"/>
    </source>
</evidence>
<reference evidence="1 2" key="1">
    <citation type="submission" date="2023-10" db="EMBL/GenBank/DDBJ databases">
        <title>Draft Genome Sequence of Candida saopaulonensis from a very Premature Infant with Sepsis.</title>
        <authorList>
            <person name="Ning Y."/>
            <person name="Dai R."/>
            <person name="Xiao M."/>
            <person name="Xu Y."/>
            <person name="Yan Q."/>
            <person name="Zhang L."/>
        </authorList>
    </citation>
    <scope>NUCLEOTIDE SEQUENCE [LARGE SCALE GENOMIC DNA]</scope>
    <source>
        <strain evidence="1 2">19XY460</strain>
    </source>
</reference>
<proteinExistence type="predicted"/>
<evidence type="ECO:0000313" key="1">
    <source>
        <dbReference type="EMBL" id="WPK26664.1"/>
    </source>
</evidence>
<dbReference type="EMBL" id="CP138898">
    <property type="protein sequence ID" value="WPK26664.1"/>
    <property type="molecule type" value="Genomic_DNA"/>
</dbReference>
<name>A0AAX4HDZ3_9ASCO</name>